<sequence>MSQSPPSEVLQEIFKYLEDDSCYLHSCVLVNRIWSANAVQLLWNKPFHLLLNKKFNSSSHYLISTYLSCLDPDEICSLDLHSILRQNSSSSKNFLPTFNYPSFLRHFAYLSMIVSVQEWCVINNLYVGDGSPTMQKIMLALFRLFAKHSMGLESFSFVMDMDVNINHGLSYYDNKLQHKILILREPIIRQWLGQIKEFEFAGDFATDKDFPILMQICRHLIKMEVRLPDFGYNDDDEHYDSSAELTSRFIESQNKLEHFILRDCHYPQALGTALIRQQNTLRYIQFCDIVFDKWCPLDWLPKCFNLEILEFCDSESLSSKVLAPLNLAPLTKLQSITFKEDPVPVDTLESLILASNLNLKEIIFGWPEDCKQDGYAHILNSISLNCPNLVRLGAMIGPNEIDELFGILKSCRKLKYLHIYGNGRSFDVSDILPELGKIMPRTLIYLNISARWRFMPESLKQFLENCSLLIEEQHEVFKDGVPLKNFVINICDFINDEHLRILVRHSMKSLKFFSLWNMKFMVSEAGIDKASQWLRKSVV</sequence>
<proteinExistence type="predicted"/>
<name>A0ACA9K1H7_9GLOM</name>
<reference evidence="1" key="1">
    <citation type="submission" date="2021-06" db="EMBL/GenBank/DDBJ databases">
        <authorList>
            <person name="Kallberg Y."/>
            <person name="Tangrot J."/>
            <person name="Rosling A."/>
        </authorList>
    </citation>
    <scope>NUCLEOTIDE SEQUENCE</scope>
    <source>
        <strain evidence="1">28 12/20/2015</strain>
    </source>
</reference>
<keyword evidence="2" id="KW-1185">Reference proteome</keyword>
<dbReference type="EMBL" id="CAJVPW010000142">
    <property type="protein sequence ID" value="CAG8444491.1"/>
    <property type="molecule type" value="Genomic_DNA"/>
</dbReference>
<comment type="caution">
    <text evidence="1">The sequence shown here is derived from an EMBL/GenBank/DDBJ whole genome shotgun (WGS) entry which is preliminary data.</text>
</comment>
<evidence type="ECO:0000313" key="1">
    <source>
        <dbReference type="EMBL" id="CAG8444491.1"/>
    </source>
</evidence>
<dbReference type="Proteomes" id="UP000789366">
    <property type="component" value="Unassembled WGS sequence"/>
</dbReference>
<protein>
    <submittedName>
        <fullName evidence="1">13226_t:CDS:1</fullName>
    </submittedName>
</protein>
<organism evidence="1 2">
    <name type="scientific">Cetraspora pellucida</name>
    <dbReference type="NCBI Taxonomy" id="1433469"/>
    <lineage>
        <taxon>Eukaryota</taxon>
        <taxon>Fungi</taxon>
        <taxon>Fungi incertae sedis</taxon>
        <taxon>Mucoromycota</taxon>
        <taxon>Glomeromycotina</taxon>
        <taxon>Glomeromycetes</taxon>
        <taxon>Diversisporales</taxon>
        <taxon>Gigasporaceae</taxon>
        <taxon>Cetraspora</taxon>
    </lineage>
</organism>
<gene>
    <name evidence="1" type="ORF">SPELUC_LOCUS408</name>
</gene>
<evidence type="ECO:0000313" key="2">
    <source>
        <dbReference type="Proteomes" id="UP000789366"/>
    </source>
</evidence>
<accession>A0ACA9K1H7</accession>